<dbReference type="OrthoDB" id="1441055at2"/>
<dbReference type="KEGG" id="mgin:FRZ54_20995"/>
<dbReference type="RefSeq" id="WP_147033772.1">
    <property type="nucleotide sequence ID" value="NZ_CP042436.1"/>
</dbReference>
<organism evidence="1 2">
    <name type="scientific">Mucilaginibacter ginsenosidivorans</name>
    <dbReference type="NCBI Taxonomy" id="398053"/>
    <lineage>
        <taxon>Bacteria</taxon>
        <taxon>Pseudomonadati</taxon>
        <taxon>Bacteroidota</taxon>
        <taxon>Sphingobacteriia</taxon>
        <taxon>Sphingobacteriales</taxon>
        <taxon>Sphingobacteriaceae</taxon>
        <taxon>Mucilaginibacter</taxon>
    </lineage>
</organism>
<dbReference type="AlphaFoldDB" id="A0A5B8V1A4"/>
<gene>
    <name evidence="1" type="ORF">FRZ54_20995</name>
</gene>
<evidence type="ECO:0000313" key="1">
    <source>
        <dbReference type="EMBL" id="QEC64939.1"/>
    </source>
</evidence>
<reference evidence="1 2" key="1">
    <citation type="journal article" date="2017" name="Curr. Microbiol.">
        <title>Mucilaginibacter ginsenosidivorans sp. nov., Isolated from Soil of Ginseng Field.</title>
        <authorList>
            <person name="Kim M.M."/>
            <person name="Siddiqi M.Z."/>
            <person name="Im W.T."/>
        </authorList>
    </citation>
    <scope>NUCLEOTIDE SEQUENCE [LARGE SCALE GENOMIC DNA]</scope>
    <source>
        <strain evidence="1 2">Gsoil 3017</strain>
    </source>
</reference>
<keyword evidence="2" id="KW-1185">Reference proteome</keyword>
<protein>
    <submittedName>
        <fullName evidence="1">Uncharacterized protein</fullName>
    </submittedName>
</protein>
<dbReference type="Proteomes" id="UP000321479">
    <property type="component" value="Chromosome"/>
</dbReference>
<proteinExistence type="predicted"/>
<evidence type="ECO:0000313" key="2">
    <source>
        <dbReference type="Proteomes" id="UP000321479"/>
    </source>
</evidence>
<sequence>MDLAEAKKKLKENKHLIGKVFEGSKISELVILPLNNQHLTDIIMCIDFHQSYDQYLKLYRDFEVVAFLNFDQYPINGYLSSQTLNRVLQGVSEQ</sequence>
<dbReference type="EMBL" id="CP042436">
    <property type="protein sequence ID" value="QEC64939.1"/>
    <property type="molecule type" value="Genomic_DNA"/>
</dbReference>
<accession>A0A5B8V1A4</accession>
<name>A0A5B8V1A4_9SPHI</name>